<dbReference type="GO" id="GO:0045892">
    <property type="term" value="P:negative regulation of DNA-templated transcription"/>
    <property type="evidence" value="ECO:0007669"/>
    <property type="project" value="InterPro"/>
</dbReference>
<reference evidence="1 2" key="1">
    <citation type="submission" date="2019-02" db="EMBL/GenBank/DDBJ databases">
        <title>Deep-cultivation of Planctomycetes and their phenomic and genomic characterization uncovers novel biology.</title>
        <authorList>
            <person name="Wiegand S."/>
            <person name="Jogler M."/>
            <person name="Boedeker C."/>
            <person name="Pinto D."/>
            <person name="Vollmers J."/>
            <person name="Rivas-Marin E."/>
            <person name="Kohn T."/>
            <person name="Peeters S.H."/>
            <person name="Heuer A."/>
            <person name="Rast P."/>
            <person name="Oberbeckmann S."/>
            <person name="Bunk B."/>
            <person name="Jeske O."/>
            <person name="Meyerdierks A."/>
            <person name="Storesund J.E."/>
            <person name="Kallscheuer N."/>
            <person name="Luecker S."/>
            <person name="Lage O.M."/>
            <person name="Pohl T."/>
            <person name="Merkel B.J."/>
            <person name="Hornburger P."/>
            <person name="Mueller R.-W."/>
            <person name="Bruemmer F."/>
            <person name="Labrenz M."/>
            <person name="Spormann A.M."/>
            <person name="Op Den Camp H."/>
            <person name="Overmann J."/>
            <person name="Amann R."/>
            <person name="Jetten M.S.M."/>
            <person name="Mascher T."/>
            <person name="Medema M.H."/>
            <person name="Devos D.P."/>
            <person name="Kaster A.-K."/>
            <person name="Ovreas L."/>
            <person name="Rohde M."/>
            <person name="Galperin M.Y."/>
            <person name="Jogler C."/>
        </authorList>
    </citation>
    <scope>NUCLEOTIDE SEQUENCE [LARGE SCALE GENOMIC DNA]</scope>
    <source>
        <strain evidence="1 2">Pan54</strain>
    </source>
</reference>
<dbReference type="InterPro" id="IPR010712">
    <property type="entry name" value="Arsenical-R_ArsD"/>
</dbReference>
<dbReference type="Proteomes" id="UP000316095">
    <property type="component" value="Unassembled WGS sequence"/>
</dbReference>
<dbReference type="AlphaFoldDB" id="A0A5C5XE28"/>
<accession>A0A5C5XE28</accession>
<keyword evidence="2" id="KW-1185">Reference proteome</keyword>
<organism evidence="1 2">
    <name type="scientific">Rubinisphaera italica</name>
    <dbReference type="NCBI Taxonomy" id="2527969"/>
    <lineage>
        <taxon>Bacteria</taxon>
        <taxon>Pseudomonadati</taxon>
        <taxon>Planctomycetota</taxon>
        <taxon>Planctomycetia</taxon>
        <taxon>Planctomycetales</taxon>
        <taxon>Planctomycetaceae</taxon>
        <taxon>Rubinisphaera</taxon>
    </lineage>
</organism>
<dbReference type="Gene3D" id="3.40.30.10">
    <property type="entry name" value="Glutaredoxin"/>
    <property type="match status" value="1"/>
</dbReference>
<dbReference type="OrthoDB" id="9801358at2"/>
<dbReference type="GO" id="GO:0003677">
    <property type="term" value="F:DNA binding"/>
    <property type="evidence" value="ECO:0007669"/>
    <property type="project" value="InterPro"/>
</dbReference>
<dbReference type="RefSeq" id="WP_146502745.1">
    <property type="nucleotide sequence ID" value="NZ_SJPG01000001.1"/>
</dbReference>
<evidence type="ECO:0000313" key="1">
    <source>
        <dbReference type="EMBL" id="TWT60651.1"/>
    </source>
</evidence>
<comment type="caution">
    <text evidence="1">The sequence shown here is derived from an EMBL/GenBank/DDBJ whole genome shotgun (WGS) entry which is preliminary data.</text>
</comment>
<name>A0A5C5XE28_9PLAN</name>
<protein>
    <submittedName>
        <fullName evidence="1">Arsenical resistance operon trans-acting repressor ArsD</fullName>
    </submittedName>
</protein>
<proteinExistence type="predicted"/>
<evidence type="ECO:0000313" key="2">
    <source>
        <dbReference type="Proteomes" id="UP000316095"/>
    </source>
</evidence>
<dbReference type="Pfam" id="PF06953">
    <property type="entry name" value="ArsD"/>
    <property type="match status" value="1"/>
</dbReference>
<dbReference type="EMBL" id="SJPG01000001">
    <property type="protein sequence ID" value="TWT60651.1"/>
    <property type="molecule type" value="Genomic_DNA"/>
</dbReference>
<sequence length="124" mass="13427">MSTVQIYDKAMCCSTGICGPQIDPVLPRFASDLEWLKSKGHSVERFNLGQQPAEYANNPIVKQMLQSAGVDCLPLVLVDGRVMSRNEYPSRENLALWTGASLGESILPVVSENNGDCCGSSDCC</sequence>
<dbReference type="NCBIfam" id="NF033727">
    <property type="entry name" value="chaperon_ArsD"/>
    <property type="match status" value="1"/>
</dbReference>
<gene>
    <name evidence="1" type="primary">arsD</name>
    <name evidence="1" type="ORF">Pan54_13650</name>
</gene>
<dbReference type="GO" id="GO:0046685">
    <property type="term" value="P:response to arsenic-containing substance"/>
    <property type="evidence" value="ECO:0007669"/>
    <property type="project" value="InterPro"/>
</dbReference>